<evidence type="ECO:0000313" key="4">
    <source>
        <dbReference type="EMBL" id="QHZ49982.1"/>
    </source>
</evidence>
<dbReference type="GO" id="GO:0003677">
    <property type="term" value="F:DNA binding"/>
    <property type="evidence" value="ECO:0007669"/>
    <property type="project" value="InterPro"/>
</dbReference>
<feature type="domain" description="PBP" evidence="1">
    <location>
        <begin position="100"/>
        <end position="287"/>
    </location>
</feature>
<dbReference type="PANTHER" id="PTHR38431">
    <property type="entry name" value="BLL2305 PROTEIN"/>
    <property type="match status" value="1"/>
</dbReference>
<sequence>MTEPVSYTTEEVAKRLKVSKLTVYDLMKKGKLPSYRVGRQVRVDAEDLNRYIQSTKTGLPKGRTGISSGDALQPAGTSQKGMAPIIISGQDMSLDLLAKQLESRSNLSFLRAYNGSLTSLMELFYGKAGIVSLHLFDGDTGEYNLPYAKRILTGHSFQVIHLLRRNAGFYVQKGNPLQIHTWEDLKRKDIRIMNRERGSGARVLLDEQLRLQRIYPSGVTGYDQEMTNHIGVATSVSIDKADVGIGIERIASLIPVDFIPLISEQYDLVIPKTPQTEHLLASVQEVLSSQSFKDELRALGGYDLSETGTILYDW</sequence>
<dbReference type="RefSeq" id="WP_023483796.1">
    <property type="nucleotide sequence ID" value="NZ_CP019651.1"/>
</dbReference>
<gene>
    <name evidence="3" type="ORF">ERICIII_00795</name>
    <name evidence="4" type="ORF">ERICV_00805</name>
</gene>
<dbReference type="InterPro" id="IPR009061">
    <property type="entry name" value="DNA-bd_dom_put_sf"/>
</dbReference>
<dbReference type="PANTHER" id="PTHR38431:SF1">
    <property type="entry name" value="BLL2305 PROTEIN"/>
    <property type="match status" value="1"/>
</dbReference>
<reference evidence="5" key="1">
    <citation type="submission" date="2017-02" db="EMBL/GenBank/DDBJ databases">
        <title>Delineation of Paenibacillus larvae strains originating from foulbrood outbreaks.</title>
        <authorList>
            <person name="Beims H."/>
            <person name="Bunk B."/>
            <person name="Sproeer C."/>
            <person name="Mohr K.I."/>
            <person name="Pradella S."/>
            <person name="Guenther G."/>
            <person name="Rohde M."/>
            <person name="von der Ohe W."/>
            <person name="Steinert M."/>
        </authorList>
    </citation>
    <scope>NUCLEOTIDE SEQUENCE [LARGE SCALE GENOMIC DNA]</scope>
    <source>
        <strain evidence="5">Eric_III</strain>
    </source>
</reference>
<dbReference type="EMBL" id="CP019717">
    <property type="protein sequence ID" value="QHZ49982.1"/>
    <property type="molecule type" value="Genomic_DNA"/>
</dbReference>
<dbReference type="NCBIfam" id="TIGR01764">
    <property type="entry name" value="excise"/>
    <property type="match status" value="1"/>
</dbReference>
<dbReference type="Gene3D" id="3.40.190.10">
    <property type="entry name" value="Periplasmic binding protein-like II"/>
    <property type="match status" value="1"/>
</dbReference>
<accession>A0A8B6WWJ8</accession>
<feature type="domain" description="Helix-turn-helix" evidence="2">
    <location>
        <begin position="7"/>
        <end position="54"/>
    </location>
</feature>
<dbReference type="EMBL" id="CP019655">
    <property type="protein sequence ID" value="AVF25002.1"/>
    <property type="molecule type" value="Genomic_DNA"/>
</dbReference>
<dbReference type="Pfam" id="PF12727">
    <property type="entry name" value="PBP_like"/>
    <property type="match status" value="1"/>
</dbReference>
<dbReference type="InterPro" id="IPR024370">
    <property type="entry name" value="PBP_domain"/>
</dbReference>
<dbReference type="InterPro" id="IPR041657">
    <property type="entry name" value="HTH_17"/>
</dbReference>
<name>A0A2L1UA20_9BACL</name>
<dbReference type="Pfam" id="PF12728">
    <property type="entry name" value="HTH_17"/>
    <property type="match status" value="1"/>
</dbReference>
<evidence type="ECO:0000313" key="3">
    <source>
        <dbReference type="EMBL" id="AVF25002.1"/>
    </source>
</evidence>
<dbReference type="GeneID" id="64217617"/>
<accession>A0A2L1UA20</accession>
<protein>
    <submittedName>
        <fullName evidence="3">Molybdate binding regulator-like protein</fullName>
    </submittedName>
</protein>
<accession>A0A6C0QMP1</accession>
<reference evidence="3 6" key="2">
    <citation type="journal article" date="2020" name="Int. J. Med. Microbiol.">
        <title>Discovery of Paenibacillus larvae ERIC V: Phenotypic and genomic comparison to genotypes ERIC I-IV reveal different inventories of virulence factors which correlate with epidemiological prevalences of American Foulbrood.</title>
        <authorList>
            <person name="Beims H."/>
            <person name="Bunk B."/>
            <person name="Erler S."/>
            <person name="Mohr K.I."/>
            <person name="Sproer C."/>
            <person name="Pradella S."/>
            <person name="Gunther G."/>
            <person name="Rohde M."/>
            <person name="von der Ohe W."/>
            <person name="Steinert M."/>
        </authorList>
    </citation>
    <scope>NUCLEOTIDE SEQUENCE</scope>
    <source>
        <strain evidence="3">Eric_III</strain>
        <strain evidence="4">Eric_V</strain>
    </source>
</reference>
<dbReference type="SUPFAM" id="SSF53850">
    <property type="entry name" value="Periplasmic binding protein-like II"/>
    <property type="match status" value="1"/>
</dbReference>
<evidence type="ECO:0000313" key="5">
    <source>
        <dbReference type="Proteomes" id="UP000239833"/>
    </source>
</evidence>
<evidence type="ECO:0000313" key="6">
    <source>
        <dbReference type="Proteomes" id="UP000464330"/>
    </source>
</evidence>
<evidence type="ECO:0000259" key="1">
    <source>
        <dbReference type="Pfam" id="PF12727"/>
    </source>
</evidence>
<dbReference type="Proteomes" id="UP000239833">
    <property type="component" value="Chromosome"/>
</dbReference>
<dbReference type="AlphaFoldDB" id="A0A2L1UA20"/>
<dbReference type="InterPro" id="IPR010093">
    <property type="entry name" value="SinI_DNA-bd"/>
</dbReference>
<dbReference type="SUPFAM" id="SSF46955">
    <property type="entry name" value="Putative DNA-binding domain"/>
    <property type="match status" value="1"/>
</dbReference>
<organism evidence="3 5">
    <name type="scientific">Paenibacillus larvae subsp. larvae</name>
    <dbReference type="NCBI Taxonomy" id="147375"/>
    <lineage>
        <taxon>Bacteria</taxon>
        <taxon>Bacillati</taxon>
        <taxon>Bacillota</taxon>
        <taxon>Bacilli</taxon>
        <taxon>Bacillales</taxon>
        <taxon>Paenibacillaceae</taxon>
        <taxon>Paenibacillus</taxon>
    </lineage>
</organism>
<dbReference type="STRING" id="147375.BXP28_20650"/>
<proteinExistence type="predicted"/>
<evidence type="ECO:0000259" key="2">
    <source>
        <dbReference type="Pfam" id="PF12728"/>
    </source>
</evidence>
<dbReference type="Proteomes" id="UP000464330">
    <property type="component" value="Chromosome"/>
</dbReference>